<evidence type="ECO:0000256" key="1">
    <source>
        <dbReference type="SAM" id="Phobius"/>
    </source>
</evidence>
<comment type="caution">
    <text evidence="3">The sequence shown here is derived from an EMBL/GenBank/DDBJ whole genome shotgun (WGS) entry which is preliminary data.</text>
</comment>
<name>A0ABT3WFS6_9PROT</name>
<dbReference type="InterPro" id="IPR006696">
    <property type="entry name" value="DUF423"/>
</dbReference>
<evidence type="ECO:0000313" key="3">
    <source>
        <dbReference type="EMBL" id="MCX5617931.1"/>
    </source>
</evidence>
<feature type="transmembrane region" description="Helical" evidence="1">
    <location>
        <begin position="104"/>
        <end position="124"/>
    </location>
</feature>
<sequence length="131" mass="13835">MTSFLKLLFSLGAISASLAVAFQAIATHLPDSAFPVLHGREMVHMAADIALWHGIALCALTLGSRQLNLLRISIGCAGLAAGMLLFSIPVTLHGFGILFPARLAPFGGTLLILSWLCVAAAVPFRPKRNQS</sequence>
<feature type="transmembrane region" description="Helical" evidence="1">
    <location>
        <begin position="69"/>
        <end position="92"/>
    </location>
</feature>
<protein>
    <submittedName>
        <fullName evidence="3">DUF423 domain-containing protein</fullName>
    </submittedName>
</protein>
<evidence type="ECO:0000256" key="2">
    <source>
        <dbReference type="SAM" id="SignalP"/>
    </source>
</evidence>
<keyword evidence="4" id="KW-1185">Reference proteome</keyword>
<proteinExistence type="predicted"/>
<gene>
    <name evidence="3" type="ORF">NQF86_04515</name>
</gene>
<keyword evidence="1" id="KW-1133">Transmembrane helix</keyword>
<accession>A0ABT3WFS6</accession>
<reference evidence="3" key="1">
    <citation type="submission" date="2022-07" db="EMBL/GenBank/DDBJ databases">
        <title>Bombella genomes.</title>
        <authorList>
            <person name="Harer L."/>
            <person name="Styblova S."/>
            <person name="Ehrmann M."/>
        </authorList>
    </citation>
    <scope>NUCLEOTIDE SEQUENCE</scope>
    <source>
        <strain evidence="3">TMW 2.2543</strain>
    </source>
</reference>
<keyword evidence="2" id="KW-0732">Signal</keyword>
<keyword evidence="1" id="KW-0812">Transmembrane</keyword>
<dbReference type="RefSeq" id="WP_266116376.1">
    <property type="nucleotide sequence ID" value="NZ_JANIDY010000001.1"/>
</dbReference>
<feature type="transmembrane region" description="Helical" evidence="1">
    <location>
        <begin position="42"/>
        <end position="62"/>
    </location>
</feature>
<organism evidence="3 4">
    <name type="scientific">Bombella pluederhausensis</name>
    <dbReference type="NCBI Taxonomy" id="2967336"/>
    <lineage>
        <taxon>Bacteria</taxon>
        <taxon>Pseudomonadati</taxon>
        <taxon>Pseudomonadota</taxon>
        <taxon>Alphaproteobacteria</taxon>
        <taxon>Acetobacterales</taxon>
        <taxon>Acetobacteraceae</taxon>
        <taxon>Bombella</taxon>
    </lineage>
</organism>
<dbReference type="EMBL" id="JANIDY010000001">
    <property type="protein sequence ID" value="MCX5617931.1"/>
    <property type="molecule type" value="Genomic_DNA"/>
</dbReference>
<dbReference type="Proteomes" id="UP001165576">
    <property type="component" value="Unassembled WGS sequence"/>
</dbReference>
<evidence type="ECO:0000313" key="4">
    <source>
        <dbReference type="Proteomes" id="UP001165576"/>
    </source>
</evidence>
<feature type="signal peptide" evidence="2">
    <location>
        <begin position="1"/>
        <end position="26"/>
    </location>
</feature>
<dbReference type="Pfam" id="PF04241">
    <property type="entry name" value="DUF423"/>
    <property type="match status" value="1"/>
</dbReference>
<keyword evidence="1" id="KW-0472">Membrane</keyword>
<feature type="chain" id="PRO_5045681993" evidence="2">
    <location>
        <begin position="27"/>
        <end position="131"/>
    </location>
</feature>